<dbReference type="EMBL" id="REGN01000532">
    <property type="protein sequence ID" value="RNA41196.1"/>
    <property type="molecule type" value="Genomic_DNA"/>
</dbReference>
<organism evidence="1 2">
    <name type="scientific">Brachionus plicatilis</name>
    <name type="common">Marine rotifer</name>
    <name type="synonym">Brachionus muelleri</name>
    <dbReference type="NCBI Taxonomy" id="10195"/>
    <lineage>
        <taxon>Eukaryota</taxon>
        <taxon>Metazoa</taxon>
        <taxon>Spiralia</taxon>
        <taxon>Gnathifera</taxon>
        <taxon>Rotifera</taxon>
        <taxon>Eurotatoria</taxon>
        <taxon>Monogononta</taxon>
        <taxon>Pseudotrocha</taxon>
        <taxon>Ploima</taxon>
        <taxon>Brachionidae</taxon>
        <taxon>Brachionus</taxon>
    </lineage>
</organism>
<dbReference type="Proteomes" id="UP000276133">
    <property type="component" value="Unassembled WGS sequence"/>
</dbReference>
<dbReference type="AlphaFoldDB" id="A0A3M7SZL4"/>
<evidence type="ECO:0000313" key="2">
    <source>
        <dbReference type="Proteomes" id="UP000276133"/>
    </source>
</evidence>
<comment type="caution">
    <text evidence="1">The sequence shown here is derived from an EMBL/GenBank/DDBJ whole genome shotgun (WGS) entry which is preliminary data.</text>
</comment>
<sequence length="130" mass="14320">MAESCSDGEQCHFRTKLVGFWSTRCRLMGGSGVCVSLDGIMNTSESFGNENLTLRLLFDELSSVISTDKKALHWLLPAPFSIRTAYSSSSFLPLSQINKLTLPVCSSTSKVYLSGCFSICTSELFLYHLT</sequence>
<gene>
    <name evidence="1" type="ORF">BpHYR1_012122</name>
</gene>
<accession>A0A3M7SZL4</accession>
<name>A0A3M7SZL4_BRAPC</name>
<proteinExistence type="predicted"/>
<evidence type="ECO:0000313" key="1">
    <source>
        <dbReference type="EMBL" id="RNA41196.1"/>
    </source>
</evidence>
<keyword evidence="2" id="KW-1185">Reference proteome</keyword>
<protein>
    <submittedName>
        <fullName evidence="1">Uncharacterized protein</fullName>
    </submittedName>
</protein>
<reference evidence="1 2" key="1">
    <citation type="journal article" date="2018" name="Sci. Rep.">
        <title>Genomic signatures of local adaptation to the degree of environmental predictability in rotifers.</title>
        <authorList>
            <person name="Franch-Gras L."/>
            <person name="Hahn C."/>
            <person name="Garcia-Roger E.M."/>
            <person name="Carmona M.J."/>
            <person name="Serra M."/>
            <person name="Gomez A."/>
        </authorList>
    </citation>
    <scope>NUCLEOTIDE SEQUENCE [LARGE SCALE GENOMIC DNA]</scope>
    <source>
        <strain evidence="1">HYR1</strain>
    </source>
</reference>
<feature type="non-terminal residue" evidence="1">
    <location>
        <position position="130"/>
    </location>
</feature>